<evidence type="ECO:0000313" key="2">
    <source>
        <dbReference type="Proteomes" id="UP000887116"/>
    </source>
</evidence>
<dbReference type="PANTHER" id="PTHR14725">
    <property type="entry name" value="RIBOSOME-BINDING FACTOR A, MITOCHONDRIAL-RELATED"/>
    <property type="match status" value="1"/>
</dbReference>
<evidence type="ECO:0000313" key="1">
    <source>
        <dbReference type="EMBL" id="GFR29485.1"/>
    </source>
</evidence>
<organism evidence="1 2">
    <name type="scientific">Trichonephila clavata</name>
    <name type="common">Joro spider</name>
    <name type="synonym">Nephila clavata</name>
    <dbReference type="NCBI Taxonomy" id="2740835"/>
    <lineage>
        <taxon>Eukaryota</taxon>
        <taxon>Metazoa</taxon>
        <taxon>Ecdysozoa</taxon>
        <taxon>Arthropoda</taxon>
        <taxon>Chelicerata</taxon>
        <taxon>Arachnida</taxon>
        <taxon>Araneae</taxon>
        <taxon>Araneomorphae</taxon>
        <taxon>Entelegynae</taxon>
        <taxon>Araneoidea</taxon>
        <taxon>Nephilidae</taxon>
        <taxon>Trichonephila</taxon>
    </lineage>
</organism>
<keyword evidence="2" id="KW-1185">Reference proteome</keyword>
<protein>
    <submittedName>
        <fullName evidence="1">Uncharacterized protein</fullName>
    </submittedName>
</protein>
<dbReference type="PANTHER" id="PTHR14725:SF0">
    <property type="entry name" value="RIBOSOME-BINDING FACTOR A, MITOCHONDRIAL-RELATED"/>
    <property type="match status" value="1"/>
</dbReference>
<sequence length="360" mass="41246">MNLFSESLLYKIKSFHLGSHSVCTKINTVHKRGEMLTQMIKNKDKRKNWHFEILANNSKSKNVFEKVSKPSKRQNVLNSLFIRNISDVLSTGEILPGVLGYGIEITGVKISPCCKILHVYWQIPPSNFSATDDVAILLNNNAYKIRAELISRNVMGRVPQIFFTRDVTNAYLAAFEKAMEEVESELKKDSSVVPDDTFVSKKKNLFKFNDSKEVQNKTKEEVPVEVSHDDSVEIKTELARPADMKTDVFGLKHDVLMSKVNASRKKNTGPKDSHVILSPEWDEKGDLFSKIPGTSIHSESDRAALLKQFLVERKKLMYDRRKNLKDVNETHVCETFVDEDIQDLKVVDEDYIEEDTEERF</sequence>
<reference evidence="1" key="1">
    <citation type="submission" date="2020-07" db="EMBL/GenBank/DDBJ databases">
        <title>Multicomponent nature underlies the extraordinary mechanical properties of spider dragline silk.</title>
        <authorList>
            <person name="Kono N."/>
            <person name="Nakamura H."/>
            <person name="Mori M."/>
            <person name="Yoshida Y."/>
            <person name="Ohtoshi R."/>
            <person name="Malay A.D."/>
            <person name="Moran D.A.P."/>
            <person name="Tomita M."/>
            <person name="Numata K."/>
            <person name="Arakawa K."/>
        </authorList>
    </citation>
    <scope>NUCLEOTIDE SEQUENCE</scope>
</reference>
<proteinExistence type="predicted"/>
<dbReference type="OrthoDB" id="418445at2759"/>
<dbReference type="GO" id="GO:0006364">
    <property type="term" value="P:rRNA processing"/>
    <property type="evidence" value="ECO:0007669"/>
    <property type="project" value="InterPro"/>
</dbReference>
<dbReference type="InterPro" id="IPR015946">
    <property type="entry name" value="KH_dom-like_a/b"/>
</dbReference>
<dbReference type="Gene3D" id="3.30.300.20">
    <property type="match status" value="1"/>
</dbReference>
<name>A0A8X6M169_TRICU</name>
<dbReference type="InterPro" id="IPR000238">
    <property type="entry name" value="RbfA"/>
</dbReference>
<dbReference type="InterPro" id="IPR023799">
    <property type="entry name" value="RbfA_dom_sf"/>
</dbReference>
<comment type="caution">
    <text evidence="1">The sequence shown here is derived from an EMBL/GenBank/DDBJ whole genome shotgun (WGS) entry which is preliminary data.</text>
</comment>
<dbReference type="EMBL" id="BMAO01019264">
    <property type="protein sequence ID" value="GFR29485.1"/>
    <property type="molecule type" value="Genomic_DNA"/>
</dbReference>
<gene>
    <name evidence="1" type="primary">NCL1_18309</name>
    <name evidence="1" type="ORF">TNCT_258281</name>
</gene>
<dbReference type="Proteomes" id="UP000887116">
    <property type="component" value="Unassembled WGS sequence"/>
</dbReference>
<dbReference type="Pfam" id="PF02033">
    <property type="entry name" value="RBFA"/>
    <property type="match status" value="1"/>
</dbReference>
<accession>A0A8X6M169</accession>
<dbReference type="AlphaFoldDB" id="A0A8X6M169"/>
<dbReference type="SUPFAM" id="SSF89919">
    <property type="entry name" value="Ribosome-binding factor A, RbfA"/>
    <property type="match status" value="1"/>
</dbReference>
<dbReference type="InterPro" id="IPR039212">
    <property type="entry name" value="RBFA_mitochondrial"/>
</dbReference>